<dbReference type="GO" id="GO:0000455">
    <property type="term" value="P:enzyme-directed rRNA pseudouridine synthesis"/>
    <property type="evidence" value="ECO:0007669"/>
    <property type="project" value="TreeGrafter"/>
</dbReference>
<dbReference type="EMBL" id="GG738911">
    <property type="protein sequence ID" value="EFC38135.1"/>
    <property type="molecule type" value="Genomic_DNA"/>
</dbReference>
<dbReference type="Pfam" id="PF00849">
    <property type="entry name" value="PseudoU_synth_2"/>
    <property type="match status" value="1"/>
</dbReference>
<dbReference type="KEGG" id="ngr:NAEGRDRAFT_59599"/>
<name>D2VYL5_NAEGR</name>
<dbReference type="GeneID" id="8863864"/>
<dbReference type="AlphaFoldDB" id="D2VYL5"/>
<dbReference type="PANTHER" id="PTHR21600">
    <property type="entry name" value="MITOCHONDRIAL RNA PSEUDOURIDINE SYNTHASE"/>
    <property type="match status" value="1"/>
</dbReference>
<dbReference type="OrthoDB" id="424794at2759"/>
<dbReference type="SUPFAM" id="SSF55120">
    <property type="entry name" value="Pseudouridine synthase"/>
    <property type="match status" value="1"/>
</dbReference>
<dbReference type="STRING" id="5762.D2VYL5"/>
<accession>D2VYL5</accession>
<sequence>MLQDQNVISSPTQEENNDEHHQPIIQKPKINYKIILKLSDDNEFSHGKALDDIELDLRSEFELFGGIYQFVKPHKTNHRTNVRTRWFKKTTMEVLSSEFKMPEQVSKEMIEKGIITLTTQKPTSVSVLEYKLRSNDQIVTVDWKNEKPVLYREFIRVLYHDDEFLVIDKPSSIPVHPAGRFVKNSLHYLLESALGRKLFLIHRLDKVTSGVLIHTWNAALAKSYQDTMKEGNVRKCYLAQVYGEFPETENMSGEHVLLNGQSFHKDKEGFIHVKNKMVYKQNDWTFIWRADSSENGSDSTDPKNTDTAYTLVKRIYYDPASSRSIVIAIPITGRTHQIREHLRVMGYPIINDVGFELVDKGENWENPWPEKWEIMKRNEQDETQCAKEMMQMQWERFSKEEPKDGEFLIHLHAFYYSFHGEKCYEFYTQLPEWCNHIPDNAQFFETVLKNCQSLDVKSKLGTIL</sequence>
<protein>
    <submittedName>
        <fullName evidence="3">Predicted protein</fullName>
    </submittedName>
</protein>
<dbReference type="GO" id="GO:0009982">
    <property type="term" value="F:pseudouridine synthase activity"/>
    <property type="evidence" value="ECO:0007669"/>
    <property type="project" value="InterPro"/>
</dbReference>
<dbReference type="RefSeq" id="XP_002670879.1">
    <property type="nucleotide sequence ID" value="XM_002670833.1"/>
</dbReference>
<evidence type="ECO:0000259" key="2">
    <source>
        <dbReference type="Pfam" id="PF00849"/>
    </source>
</evidence>
<dbReference type="InParanoid" id="D2VYL5"/>
<evidence type="ECO:0000313" key="4">
    <source>
        <dbReference type="Proteomes" id="UP000006671"/>
    </source>
</evidence>
<feature type="region of interest" description="Disordered" evidence="1">
    <location>
        <begin position="1"/>
        <end position="23"/>
    </location>
</feature>
<dbReference type="InterPro" id="IPR020103">
    <property type="entry name" value="PsdUridine_synth_cat_dom_sf"/>
</dbReference>
<dbReference type="InterPro" id="IPR006145">
    <property type="entry name" value="PsdUridine_synth_RsuA/RluA"/>
</dbReference>
<dbReference type="PANTHER" id="PTHR21600:SF40">
    <property type="entry name" value="PSEUDOURIDYLATE SYNTHASE RPUSD2"/>
    <property type="match status" value="1"/>
</dbReference>
<dbReference type="GO" id="GO:0003723">
    <property type="term" value="F:RNA binding"/>
    <property type="evidence" value="ECO:0007669"/>
    <property type="project" value="InterPro"/>
</dbReference>
<dbReference type="Proteomes" id="UP000006671">
    <property type="component" value="Unassembled WGS sequence"/>
</dbReference>
<organism evidence="4">
    <name type="scientific">Naegleria gruberi</name>
    <name type="common">Amoeba</name>
    <dbReference type="NCBI Taxonomy" id="5762"/>
    <lineage>
        <taxon>Eukaryota</taxon>
        <taxon>Discoba</taxon>
        <taxon>Heterolobosea</taxon>
        <taxon>Tetramitia</taxon>
        <taxon>Eutetramitia</taxon>
        <taxon>Vahlkampfiidae</taxon>
        <taxon>Naegleria</taxon>
    </lineage>
</organism>
<dbReference type="VEuPathDB" id="AmoebaDB:NAEGRDRAFT_59599"/>
<gene>
    <name evidence="3" type="ORF">NAEGRDRAFT_59599</name>
</gene>
<evidence type="ECO:0000256" key="1">
    <source>
        <dbReference type="SAM" id="MobiDB-lite"/>
    </source>
</evidence>
<dbReference type="OMA" id="WENPWPE"/>
<reference evidence="3 4" key="1">
    <citation type="journal article" date="2010" name="Cell">
        <title>The genome of Naegleria gruberi illuminates early eukaryotic versatility.</title>
        <authorList>
            <person name="Fritz-Laylin L.K."/>
            <person name="Prochnik S.E."/>
            <person name="Ginger M.L."/>
            <person name="Dacks J.B."/>
            <person name="Carpenter M.L."/>
            <person name="Field M.C."/>
            <person name="Kuo A."/>
            <person name="Paredez A."/>
            <person name="Chapman J."/>
            <person name="Pham J."/>
            <person name="Shu S."/>
            <person name="Neupane R."/>
            <person name="Cipriano M."/>
            <person name="Mancuso J."/>
            <person name="Tu H."/>
            <person name="Salamov A."/>
            <person name="Lindquist E."/>
            <person name="Shapiro H."/>
            <person name="Lucas S."/>
            <person name="Grigoriev I.V."/>
            <person name="Cande W.Z."/>
            <person name="Fulton C."/>
            <person name="Rokhsar D.S."/>
            <person name="Dawson S.C."/>
        </authorList>
    </citation>
    <scope>NUCLEOTIDE SEQUENCE [LARGE SCALE GENOMIC DNA]</scope>
    <source>
        <strain evidence="3 4">NEG-M</strain>
    </source>
</reference>
<feature type="compositionally biased region" description="Polar residues" evidence="1">
    <location>
        <begin position="1"/>
        <end position="14"/>
    </location>
</feature>
<keyword evidence="4" id="KW-1185">Reference proteome</keyword>
<dbReference type="Gene3D" id="3.30.2350.10">
    <property type="entry name" value="Pseudouridine synthase"/>
    <property type="match status" value="1"/>
</dbReference>
<dbReference type="eggNOG" id="KOG1919">
    <property type="taxonomic scope" value="Eukaryota"/>
</dbReference>
<dbReference type="InterPro" id="IPR050188">
    <property type="entry name" value="RluA_PseudoU_synthase"/>
</dbReference>
<feature type="domain" description="Pseudouridine synthase RsuA/RluA-like" evidence="2">
    <location>
        <begin position="164"/>
        <end position="342"/>
    </location>
</feature>
<evidence type="ECO:0000313" key="3">
    <source>
        <dbReference type="EMBL" id="EFC38135.1"/>
    </source>
</evidence>
<proteinExistence type="predicted"/>